<proteinExistence type="inferred from homology"/>
<accession>A0A225NKF9</accession>
<dbReference type="Proteomes" id="UP000215377">
    <property type="component" value="Unassembled WGS sequence"/>
</dbReference>
<dbReference type="GO" id="GO:0005886">
    <property type="term" value="C:plasma membrane"/>
    <property type="evidence" value="ECO:0007669"/>
    <property type="project" value="UniProtKB-SubCell"/>
</dbReference>
<dbReference type="PANTHER" id="PTHR30151">
    <property type="entry name" value="ALKANE SULFONATE ABC TRANSPORTER-RELATED, MEMBRANE SUBUNIT"/>
    <property type="match status" value="1"/>
</dbReference>
<evidence type="ECO:0000259" key="8">
    <source>
        <dbReference type="PROSITE" id="PS50928"/>
    </source>
</evidence>
<sequence>MAEATSDAPAPPRRPFAMARSGRLTGLVKLLLAVAVIVALWQAIIFWWQVPAFIAPTPGAVAGAFVSHFQEIVSSIAYTLRSVLLGMGLALILALILAGLFTLSPLLSRALLPLVIILRTAPILAIAPILILIFGRGLTTSIAVVVMVSFFPIMVNAAKGLGSTPPNALELMRVAGATWGQTFHKVRLPYALPYVFTGIRLASAGAVLSAMLAEWLSGAPGIGTFILEASSYRDQPRMWAGVVTSVISAVAFFALTTQAERRLAG</sequence>
<feature type="transmembrane region" description="Helical" evidence="7">
    <location>
        <begin position="110"/>
        <end position="134"/>
    </location>
</feature>
<keyword evidence="10" id="KW-1185">Reference proteome</keyword>
<comment type="subcellular location">
    <subcellularLocation>
        <location evidence="1 7">Cell membrane</location>
        <topology evidence="1 7">Multi-pass membrane protein</topology>
    </subcellularLocation>
</comment>
<evidence type="ECO:0000313" key="9">
    <source>
        <dbReference type="EMBL" id="OWU73651.1"/>
    </source>
</evidence>
<keyword evidence="2 7" id="KW-0813">Transport</keyword>
<evidence type="ECO:0000256" key="5">
    <source>
        <dbReference type="ARBA" id="ARBA00022989"/>
    </source>
</evidence>
<evidence type="ECO:0000256" key="7">
    <source>
        <dbReference type="RuleBase" id="RU363032"/>
    </source>
</evidence>
<evidence type="ECO:0000256" key="4">
    <source>
        <dbReference type="ARBA" id="ARBA00022692"/>
    </source>
</evidence>
<keyword evidence="6 7" id="KW-0472">Membrane</keyword>
<organism evidence="9 10">
    <name type="scientific">Marinibacterium profundimaris</name>
    <dbReference type="NCBI Taxonomy" id="1679460"/>
    <lineage>
        <taxon>Bacteria</taxon>
        <taxon>Pseudomonadati</taxon>
        <taxon>Pseudomonadota</taxon>
        <taxon>Alphaproteobacteria</taxon>
        <taxon>Rhodobacterales</taxon>
        <taxon>Paracoccaceae</taxon>
        <taxon>Marinibacterium</taxon>
    </lineage>
</organism>
<evidence type="ECO:0000313" key="10">
    <source>
        <dbReference type="Proteomes" id="UP000215377"/>
    </source>
</evidence>
<dbReference type="RefSeq" id="WP_158217962.1">
    <property type="nucleotide sequence ID" value="NZ_AQQR01000004.1"/>
</dbReference>
<evidence type="ECO:0000256" key="6">
    <source>
        <dbReference type="ARBA" id="ARBA00023136"/>
    </source>
</evidence>
<feature type="transmembrane region" description="Helical" evidence="7">
    <location>
        <begin position="83"/>
        <end position="103"/>
    </location>
</feature>
<feature type="transmembrane region" description="Helical" evidence="7">
    <location>
        <begin position="140"/>
        <end position="158"/>
    </location>
</feature>
<keyword evidence="5 7" id="KW-1133">Transmembrane helix</keyword>
<dbReference type="PANTHER" id="PTHR30151:SF0">
    <property type="entry name" value="ABC TRANSPORTER PERMEASE PROTEIN MJ0413-RELATED"/>
    <property type="match status" value="1"/>
</dbReference>
<dbReference type="EMBL" id="AQQR01000004">
    <property type="protein sequence ID" value="OWU73651.1"/>
    <property type="molecule type" value="Genomic_DNA"/>
</dbReference>
<gene>
    <name evidence="9" type="ORF">ATO3_13520</name>
</gene>
<protein>
    <recommendedName>
        <fullName evidence="8">ABC transmembrane type-1 domain-containing protein</fullName>
    </recommendedName>
</protein>
<dbReference type="InterPro" id="IPR035906">
    <property type="entry name" value="MetI-like_sf"/>
</dbReference>
<evidence type="ECO:0000256" key="3">
    <source>
        <dbReference type="ARBA" id="ARBA00022475"/>
    </source>
</evidence>
<keyword evidence="3" id="KW-1003">Cell membrane</keyword>
<dbReference type="SUPFAM" id="SSF161098">
    <property type="entry name" value="MetI-like"/>
    <property type="match status" value="1"/>
</dbReference>
<reference evidence="9 10" key="1">
    <citation type="submission" date="2013-04" db="EMBL/GenBank/DDBJ databases">
        <title>Oceanicola sp. 22II1-22F33 Genome Sequencing.</title>
        <authorList>
            <person name="Lai Q."/>
            <person name="Li G."/>
            <person name="Shao Z."/>
        </authorList>
    </citation>
    <scope>NUCLEOTIDE SEQUENCE [LARGE SCALE GENOMIC DNA]</scope>
    <source>
        <strain evidence="9 10">22II1-22F33</strain>
    </source>
</reference>
<dbReference type="Gene3D" id="1.10.3720.10">
    <property type="entry name" value="MetI-like"/>
    <property type="match status" value="1"/>
</dbReference>
<evidence type="ECO:0000256" key="1">
    <source>
        <dbReference type="ARBA" id="ARBA00004651"/>
    </source>
</evidence>
<feature type="transmembrane region" description="Helical" evidence="7">
    <location>
        <begin position="236"/>
        <end position="255"/>
    </location>
</feature>
<keyword evidence="4 7" id="KW-0812">Transmembrane</keyword>
<evidence type="ECO:0000256" key="2">
    <source>
        <dbReference type="ARBA" id="ARBA00022448"/>
    </source>
</evidence>
<dbReference type="AlphaFoldDB" id="A0A225NKF9"/>
<comment type="similarity">
    <text evidence="7">Belongs to the binding-protein-dependent transport system permease family.</text>
</comment>
<dbReference type="CDD" id="cd06261">
    <property type="entry name" value="TM_PBP2"/>
    <property type="match status" value="1"/>
</dbReference>
<dbReference type="PROSITE" id="PS50928">
    <property type="entry name" value="ABC_TM1"/>
    <property type="match status" value="1"/>
</dbReference>
<dbReference type="GO" id="GO:0055085">
    <property type="term" value="P:transmembrane transport"/>
    <property type="evidence" value="ECO:0007669"/>
    <property type="project" value="InterPro"/>
</dbReference>
<dbReference type="Pfam" id="PF00528">
    <property type="entry name" value="BPD_transp_1"/>
    <property type="match status" value="1"/>
</dbReference>
<dbReference type="InterPro" id="IPR000515">
    <property type="entry name" value="MetI-like"/>
</dbReference>
<comment type="caution">
    <text evidence="9">The sequence shown here is derived from an EMBL/GenBank/DDBJ whole genome shotgun (WGS) entry which is preliminary data.</text>
</comment>
<feature type="transmembrane region" description="Helical" evidence="7">
    <location>
        <begin position="27"/>
        <end position="48"/>
    </location>
</feature>
<name>A0A225NKF9_9RHOB</name>
<dbReference type="OrthoDB" id="4926350at2"/>
<feature type="domain" description="ABC transmembrane type-1" evidence="8">
    <location>
        <begin position="72"/>
        <end position="259"/>
    </location>
</feature>